<keyword evidence="3" id="KW-1185">Reference proteome</keyword>
<dbReference type="HOGENOM" id="CLU_2012052_0_0_9"/>
<protein>
    <recommendedName>
        <fullName evidence="4">DUF4363 domain-containing protein</fullName>
    </recommendedName>
</protein>
<proteinExistence type="predicted"/>
<dbReference type="eggNOG" id="ENOG50337HE">
    <property type="taxonomic scope" value="Bacteria"/>
</dbReference>
<keyword evidence="1" id="KW-0812">Transmembrane</keyword>
<evidence type="ECO:0000313" key="2">
    <source>
        <dbReference type="EMBL" id="AGB40978.1"/>
    </source>
</evidence>
<evidence type="ECO:0008006" key="4">
    <source>
        <dbReference type="Google" id="ProtNLM"/>
    </source>
</evidence>
<dbReference type="AlphaFoldDB" id="L0KA47"/>
<keyword evidence="1" id="KW-1133">Transmembrane helix</keyword>
<feature type="transmembrane region" description="Helical" evidence="1">
    <location>
        <begin position="7"/>
        <end position="26"/>
    </location>
</feature>
<dbReference type="Proteomes" id="UP000010880">
    <property type="component" value="Chromosome"/>
</dbReference>
<organism evidence="2 3">
    <name type="scientific">Halobacteroides halobius (strain ATCC 35273 / DSM 5150 / MD-1)</name>
    <dbReference type="NCBI Taxonomy" id="748449"/>
    <lineage>
        <taxon>Bacteria</taxon>
        <taxon>Bacillati</taxon>
        <taxon>Bacillota</taxon>
        <taxon>Clostridia</taxon>
        <taxon>Halanaerobiales</taxon>
        <taxon>Halobacteroidaceae</taxon>
        <taxon>Halobacteroides</taxon>
    </lineage>
</organism>
<dbReference type="OrthoDB" id="1915861at2"/>
<evidence type="ECO:0000256" key="1">
    <source>
        <dbReference type="SAM" id="Phobius"/>
    </source>
</evidence>
<gene>
    <name evidence="2" type="ordered locus">Halha_1017</name>
</gene>
<evidence type="ECO:0000313" key="3">
    <source>
        <dbReference type="Proteomes" id="UP000010880"/>
    </source>
</evidence>
<keyword evidence="1" id="KW-0472">Membrane</keyword>
<name>L0KA47_HALHC</name>
<dbReference type="EMBL" id="CP003359">
    <property type="protein sequence ID" value="AGB40978.1"/>
    <property type="molecule type" value="Genomic_DNA"/>
</dbReference>
<reference evidence="3" key="1">
    <citation type="submission" date="2012-02" db="EMBL/GenBank/DDBJ databases">
        <title>The complete genome of Halobacteroides halobius DSM 5150.</title>
        <authorList>
            <person name="Lucas S."/>
            <person name="Copeland A."/>
            <person name="Lapidus A."/>
            <person name="Glavina del Rio T."/>
            <person name="Dalin E."/>
            <person name="Tice H."/>
            <person name="Bruce D."/>
            <person name="Goodwin L."/>
            <person name="Pitluck S."/>
            <person name="Peters L."/>
            <person name="Mikhailova N."/>
            <person name="Gu W."/>
            <person name="Kyrpides N."/>
            <person name="Mavromatis K."/>
            <person name="Ivanova N."/>
            <person name="Brettin T."/>
            <person name="Detter J.C."/>
            <person name="Han C."/>
            <person name="Larimer F."/>
            <person name="Land M."/>
            <person name="Hauser L."/>
            <person name="Markowitz V."/>
            <person name="Cheng J.-F."/>
            <person name="Hugenholtz P."/>
            <person name="Woyke T."/>
            <person name="Wu D."/>
            <person name="Tindall B."/>
            <person name="Pomrenke H."/>
            <person name="Brambilla E."/>
            <person name="Klenk H.-P."/>
            <person name="Eisen J.A."/>
        </authorList>
    </citation>
    <scope>NUCLEOTIDE SEQUENCE [LARGE SCALE GENOMIC DNA]</scope>
    <source>
        <strain evidence="3">ATCC 35273 / DSM 5150 / MD-1</strain>
    </source>
</reference>
<dbReference type="InterPro" id="IPR025373">
    <property type="entry name" value="DUF4363"/>
</dbReference>
<dbReference type="KEGG" id="hhl:Halha_1017"/>
<dbReference type="STRING" id="748449.Halha_1017"/>
<sequence length="123" mass="14464">MFDRLHMRYIIMICWIISFIVLWSTLQLSLSVEPFINNLNDLEESIVNENWDLTHKNLNKLEDTWQANKLMIQISNGSTEVYEFERTLGHLKTLIQHKEDDALEYIGTLKVILKNLTDVFPGP</sequence>
<dbReference type="RefSeq" id="WP_015326703.1">
    <property type="nucleotide sequence ID" value="NC_019978.1"/>
</dbReference>
<accession>L0KA47</accession>
<dbReference type="Pfam" id="PF14276">
    <property type="entry name" value="DUF4363"/>
    <property type="match status" value="1"/>
</dbReference>